<feature type="domain" description="Cyclic nucleotide-binding" evidence="9">
    <location>
        <begin position="187"/>
        <end position="287"/>
    </location>
</feature>
<evidence type="ECO:0000256" key="2">
    <source>
        <dbReference type="ARBA" id="ARBA00004435"/>
    </source>
</evidence>
<keyword evidence="6" id="KW-0965">Cell junction</keyword>
<evidence type="ECO:0000256" key="8">
    <source>
        <dbReference type="SAM" id="MobiDB-lite"/>
    </source>
</evidence>
<evidence type="ECO:0000256" key="3">
    <source>
        <dbReference type="ARBA" id="ARBA00022427"/>
    </source>
</evidence>
<dbReference type="Proteomes" id="UP001295423">
    <property type="component" value="Unassembled WGS sequence"/>
</dbReference>
<gene>
    <name evidence="10" type="ORF">CYCCA115_LOCUS10064</name>
</gene>
<evidence type="ECO:0000256" key="4">
    <source>
        <dbReference type="ARBA" id="ARBA00022473"/>
    </source>
</evidence>
<organism evidence="10 11">
    <name type="scientific">Cylindrotheca closterium</name>
    <dbReference type="NCBI Taxonomy" id="2856"/>
    <lineage>
        <taxon>Eukaryota</taxon>
        <taxon>Sar</taxon>
        <taxon>Stramenopiles</taxon>
        <taxon>Ochrophyta</taxon>
        <taxon>Bacillariophyta</taxon>
        <taxon>Bacillariophyceae</taxon>
        <taxon>Bacillariophycidae</taxon>
        <taxon>Bacillariales</taxon>
        <taxon>Bacillariaceae</taxon>
        <taxon>Cylindrotheca</taxon>
    </lineage>
</organism>
<dbReference type="AlphaFoldDB" id="A0AAD2CUZ4"/>
<accession>A0AAD2CUZ4</accession>
<dbReference type="InterPro" id="IPR000595">
    <property type="entry name" value="cNMP-bd_dom"/>
</dbReference>
<evidence type="ECO:0000256" key="6">
    <source>
        <dbReference type="ARBA" id="ARBA00022949"/>
    </source>
</evidence>
<dbReference type="PANTHER" id="PTHR12101">
    <property type="entry name" value="POPEYE DOMAIN CONTAINING PROTEIN"/>
    <property type="match status" value="1"/>
</dbReference>
<dbReference type="InterPro" id="IPR014710">
    <property type="entry name" value="RmlC-like_jellyroll"/>
</dbReference>
<dbReference type="GO" id="GO:0005923">
    <property type="term" value="C:bicellular tight junction"/>
    <property type="evidence" value="ECO:0007669"/>
    <property type="project" value="UniProtKB-SubCell"/>
</dbReference>
<reference evidence="10" key="1">
    <citation type="submission" date="2023-08" db="EMBL/GenBank/DDBJ databases">
        <authorList>
            <person name="Audoor S."/>
            <person name="Bilcke G."/>
        </authorList>
    </citation>
    <scope>NUCLEOTIDE SEQUENCE</scope>
</reference>
<proteinExistence type="predicted"/>
<dbReference type="GO" id="GO:0016328">
    <property type="term" value="C:lateral plasma membrane"/>
    <property type="evidence" value="ECO:0007669"/>
    <property type="project" value="UniProtKB-SubCell"/>
</dbReference>
<keyword evidence="11" id="KW-1185">Reference proteome</keyword>
<dbReference type="Pfam" id="PF00027">
    <property type="entry name" value="cNMP_binding"/>
    <property type="match status" value="1"/>
</dbReference>
<dbReference type="InterPro" id="IPR006916">
    <property type="entry name" value="POPDC1-3"/>
</dbReference>
<sequence>MLRSATKTSTSIVASTVWGKPRQPSGVMMVCRIRKVHKSTTTPPSTAASAAASATSGTTASTTGSTAASTVTSSSMLPSSTRKVIQEYNSLVRNPKIKEALPYIGNGAYLALASGFLMTDMLSLRVALVGGYVGLVSFHALHPRPLQIPLRWSALFVLVNAGAAYMLAMDRYGPPLSEEEERLYHNHFSQLSKGEFSQLLVLSKREVVPDGTILTREGRVCPRLYFIEKGTAKVFHHGAFASSVDEGGFVNDVAFQIGEHEGAYGTVVTEGDASLLFWDQVELRKHLKSKPDMESNTKYLLSEHLMRALLNQRDAKRWNQNKLQEQ</sequence>
<dbReference type="GO" id="GO:0007155">
    <property type="term" value="P:cell adhesion"/>
    <property type="evidence" value="ECO:0007669"/>
    <property type="project" value="UniProtKB-KW"/>
</dbReference>
<dbReference type="SUPFAM" id="SSF51206">
    <property type="entry name" value="cAMP-binding domain-like"/>
    <property type="match status" value="1"/>
</dbReference>
<dbReference type="InterPro" id="IPR018490">
    <property type="entry name" value="cNMP-bd_dom_sf"/>
</dbReference>
<evidence type="ECO:0000313" key="10">
    <source>
        <dbReference type="EMBL" id="CAJ1945922.1"/>
    </source>
</evidence>
<keyword evidence="7" id="KW-0325">Glycoprotein</keyword>
<evidence type="ECO:0000256" key="1">
    <source>
        <dbReference type="ARBA" id="ARBA00004124"/>
    </source>
</evidence>
<feature type="compositionally biased region" description="Low complexity" evidence="8">
    <location>
        <begin position="39"/>
        <end position="74"/>
    </location>
</feature>
<evidence type="ECO:0000256" key="7">
    <source>
        <dbReference type="ARBA" id="ARBA00023180"/>
    </source>
</evidence>
<comment type="subcellular location">
    <subcellularLocation>
        <location evidence="2">Cell junction</location>
        <location evidence="2">Tight junction</location>
    </subcellularLocation>
    <subcellularLocation>
        <location evidence="1">Lateral cell membrane</location>
    </subcellularLocation>
</comment>
<dbReference type="Gene3D" id="2.60.120.10">
    <property type="entry name" value="Jelly Rolls"/>
    <property type="match status" value="1"/>
</dbReference>
<keyword evidence="3" id="KW-0796">Tight junction</keyword>
<keyword evidence="4" id="KW-0217">Developmental protein</keyword>
<evidence type="ECO:0000259" key="9">
    <source>
        <dbReference type="PROSITE" id="PS50042"/>
    </source>
</evidence>
<evidence type="ECO:0000313" key="11">
    <source>
        <dbReference type="Proteomes" id="UP001295423"/>
    </source>
</evidence>
<dbReference type="GO" id="GO:0030552">
    <property type="term" value="F:cAMP binding"/>
    <property type="evidence" value="ECO:0007669"/>
    <property type="project" value="TreeGrafter"/>
</dbReference>
<dbReference type="PANTHER" id="PTHR12101:SF17">
    <property type="entry name" value="BLOOD VESSEL EPICARDIAL SUBSTANCE"/>
    <property type="match status" value="1"/>
</dbReference>
<comment type="caution">
    <text evidence="10">The sequence shown here is derived from an EMBL/GenBank/DDBJ whole genome shotgun (WGS) entry which is preliminary data.</text>
</comment>
<name>A0AAD2CUZ4_9STRA</name>
<protein>
    <recommendedName>
        <fullName evidence="9">Cyclic nucleotide-binding domain-containing protein</fullName>
    </recommendedName>
</protein>
<dbReference type="EMBL" id="CAKOGP040001557">
    <property type="protein sequence ID" value="CAJ1945922.1"/>
    <property type="molecule type" value="Genomic_DNA"/>
</dbReference>
<evidence type="ECO:0000256" key="5">
    <source>
        <dbReference type="ARBA" id="ARBA00022889"/>
    </source>
</evidence>
<dbReference type="PROSITE" id="PS50042">
    <property type="entry name" value="CNMP_BINDING_3"/>
    <property type="match status" value="1"/>
</dbReference>
<feature type="region of interest" description="Disordered" evidence="8">
    <location>
        <begin position="37"/>
        <end position="74"/>
    </location>
</feature>
<dbReference type="CDD" id="cd00038">
    <property type="entry name" value="CAP_ED"/>
    <property type="match status" value="1"/>
</dbReference>
<keyword evidence="5" id="KW-0130">Cell adhesion</keyword>